<comment type="catalytic activity">
    <reaction evidence="1 13">
        <text>4 hydroquinone + O2 = 4 benzosemiquinone + 2 H2O</text>
        <dbReference type="Rhea" id="RHEA:11276"/>
        <dbReference type="ChEBI" id="CHEBI:15377"/>
        <dbReference type="ChEBI" id="CHEBI:15379"/>
        <dbReference type="ChEBI" id="CHEBI:17594"/>
        <dbReference type="ChEBI" id="CHEBI:17977"/>
        <dbReference type="EC" id="1.10.3.2"/>
    </reaction>
</comment>
<evidence type="ECO:0000256" key="10">
    <source>
        <dbReference type="ARBA" id="ARBA00023002"/>
    </source>
</evidence>
<dbReference type="RefSeq" id="XP_044421558.1">
    <property type="nucleotide sequence ID" value="XM_044565623.1"/>
</dbReference>
<accession>A0A3B6QK72</accession>
<dbReference type="PROSITE" id="PS00079">
    <property type="entry name" value="MULTICOPPER_OXIDASE1"/>
    <property type="match status" value="1"/>
</dbReference>
<dbReference type="Gramene" id="TraesJAG6D03G03771470.1">
    <property type="protein sequence ID" value="TraesJAG6D03G03771470.1"/>
    <property type="gene ID" value="TraesJAG6D03G03771470"/>
</dbReference>
<dbReference type="GO" id="GO:0016491">
    <property type="term" value="F:oxidoreductase activity"/>
    <property type="evidence" value="ECO:0000318"/>
    <property type="project" value="GO_Central"/>
</dbReference>
<dbReference type="Gramene" id="TraesSYM6D03G03736470.1">
    <property type="protein sequence ID" value="TraesSYM6D03G03736470.1"/>
    <property type="gene ID" value="TraesSYM6D03G03736470"/>
</dbReference>
<dbReference type="KEGG" id="taes:123146048"/>
<comment type="similarity">
    <text evidence="4 13">Belongs to the multicopper oxidase family.</text>
</comment>
<evidence type="ECO:0000256" key="2">
    <source>
        <dbReference type="ARBA" id="ARBA00002075"/>
    </source>
</evidence>
<evidence type="ECO:0000313" key="17">
    <source>
        <dbReference type="EnsemblPlants" id="TraesCS6D02G361600.1"/>
    </source>
</evidence>
<comment type="function">
    <text evidence="2 13">Lignin degradation and detoxification of lignin-derived products.</text>
</comment>
<dbReference type="InterPro" id="IPR033138">
    <property type="entry name" value="Cu_oxidase_CS"/>
</dbReference>
<dbReference type="InterPro" id="IPR011707">
    <property type="entry name" value="Cu-oxidase-like_N"/>
</dbReference>
<dbReference type="InterPro" id="IPR011706">
    <property type="entry name" value="Cu-oxidase_C"/>
</dbReference>
<gene>
    <name evidence="17" type="primary">LOC123146048</name>
</gene>
<keyword evidence="6 13" id="KW-0052">Apoplast</keyword>
<dbReference type="InterPro" id="IPR008972">
    <property type="entry name" value="Cupredoxin"/>
</dbReference>
<evidence type="ECO:0000256" key="12">
    <source>
        <dbReference type="ARBA" id="ARBA00023185"/>
    </source>
</evidence>
<dbReference type="Gramene" id="TraesCS6D02G361600.1">
    <property type="protein sequence ID" value="TraesCS6D02G361600.1"/>
    <property type="gene ID" value="TraesCS6D02G361600"/>
</dbReference>
<dbReference type="InterPro" id="IPR034288">
    <property type="entry name" value="CuRO_1_LCC"/>
</dbReference>
<evidence type="ECO:0000259" key="15">
    <source>
        <dbReference type="Pfam" id="PF07731"/>
    </source>
</evidence>
<feature type="domain" description="Plastocyanin-like" evidence="15">
    <location>
        <begin position="501"/>
        <end position="613"/>
    </location>
</feature>
<evidence type="ECO:0000256" key="11">
    <source>
        <dbReference type="ARBA" id="ARBA00023008"/>
    </source>
</evidence>
<keyword evidence="10 13" id="KW-0560">Oxidoreductase</keyword>
<dbReference type="InterPro" id="IPR045087">
    <property type="entry name" value="Cu-oxidase_fam"/>
</dbReference>
<dbReference type="InterPro" id="IPR002355">
    <property type="entry name" value="Cu_oxidase_Cu_BS"/>
</dbReference>
<dbReference type="NCBIfam" id="TIGR03389">
    <property type="entry name" value="laccase"/>
    <property type="match status" value="1"/>
</dbReference>
<dbReference type="InterPro" id="IPR001117">
    <property type="entry name" value="Cu-oxidase_2nd"/>
</dbReference>
<dbReference type="EnsemblPlants" id="TraesCS6D02G361600.1">
    <property type="protein sequence ID" value="TraesCS6D02G361600.1"/>
    <property type="gene ID" value="TraesCS6D02G361600"/>
</dbReference>
<dbReference type="Gramene" id="TraesCLE_scaffold_039006_01G000200.1">
    <property type="protein sequence ID" value="TraesCLE_scaffold_039006_01G000200.1"/>
    <property type="gene ID" value="TraesCLE_scaffold_039006_01G000200"/>
</dbReference>
<dbReference type="PaxDb" id="4565-Traes_6DL_08FA40552.2"/>
<dbReference type="GeneID" id="123146048"/>
<keyword evidence="11 13" id="KW-0186">Copper</keyword>
<dbReference type="Gramene" id="TraesROB_scaffold_004781_01G000200.1">
    <property type="protein sequence ID" value="TraesROB_scaffold_004781_01G000200.1"/>
    <property type="gene ID" value="TraesROB_scaffold_004781_01G000200"/>
</dbReference>
<dbReference type="Gramene" id="TraesWEE_scaffold_000941_01G000800.1">
    <property type="protein sequence ID" value="TraesWEE_scaffold_000941_01G000800.1"/>
    <property type="gene ID" value="TraesWEE_scaffold_000941_01G000800"/>
</dbReference>
<comment type="cofactor">
    <cofactor evidence="13">
        <name>Cu cation</name>
        <dbReference type="ChEBI" id="CHEBI:23378"/>
    </cofactor>
    <text evidence="13">Binds 4 Cu cations per monomer.</text>
</comment>
<dbReference type="Gene3D" id="2.60.40.420">
    <property type="entry name" value="Cupredoxins - blue copper proteins"/>
    <property type="match status" value="3"/>
</dbReference>
<dbReference type="Pfam" id="PF00394">
    <property type="entry name" value="Cu-oxidase"/>
    <property type="match status" value="1"/>
</dbReference>
<dbReference type="OMA" id="CRYYMVA"/>
<dbReference type="GO" id="GO:0005507">
    <property type="term" value="F:copper ion binding"/>
    <property type="evidence" value="ECO:0007669"/>
    <property type="project" value="InterPro"/>
</dbReference>
<comment type="subcellular location">
    <subcellularLocation>
        <location evidence="3 13">Secreted</location>
        <location evidence="3 13">Extracellular space</location>
        <location evidence="3 13">Apoplast</location>
    </subcellularLocation>
</comment>
<organism evidence="17">
    <name type="scientific">Triticum aestivum</name>
    <name type="common">Wheat</name>
    <dbReference type="NCBI Taxonomy" id="4565"/>
    <lineage>
        <taxon>Eukaryota</taxon>
        <taxon>Viridiplantae</taxon>
        <taxon>Streptophyta</taxon>
        <taxon>Embryophyta</taxon>
        <taxon>Tracheophyta</taxon>
        <taxon>Spermatophyta</taxon>
        <taxon>Magnoliopsida</taxon>
        <taxon>Liliopsida</taxon>
        <taxon>Poales</taxon>
        <taxon>Poaceae</taxon>
        <taxon>BOP clade</taxon>
        <taxon>Pooideae</taxon>
        <taxon>Triticodae</taxon>
        <taxon>Triticeae</taxon>
        <taxon>Triticinae</taxon>
        <taxon>Triticum</taxon>
    </lineage>
</organism>
<evidence type="ECO:0000256" key="5">
    <source>
        <dbReference type="ARBA" id="ARBA00012297"/>
    </source>
</evidence>
<dbReference type="Gramene" id="TraesSTA6D03G03781520.2">
    <property type="protein sequence ID" value="TraesSTA6D03G03781520.2"/>
    <property type="gene ID" value="TraesSTA6D03G03781520"/>
</dbReference>
<dbReference type="Gramene" id="TraesNOR6D03G03829220.1">
    <property type="protein sequence ID" value="TraesNOR6D03G03829220.1"/>
    <property type="gene ID" value="TraesNOR6D03G03829220"/>
</dbReference>
<evidence type="ECO:0000256" key="7">
    <source>
        <dbReference type="ARBA" id="ARBA00022525"/>
    </source>
</evidence>
<evidence type="ECO:0000256" key="3">
    <source>
        <dbReference type="ARBA" id="ARBA00004271"/>
    </source>
</evidence>
<dbReference type="CDD" id="cd13875">
    <property type="entry name" value="CuRO_2_LCC_plant"/>
    <property type="match status" value="1"/>
</dbReference>
<evidence type="ECO:0000259" key="16">
    <source>
        <dbReference type="Pfam" id="PF07732"/>
    </source>
</evidence>
<dbReference type="PROSITE" id="PS00080">
    <property type="entry name" value="MULTICOPPER_OXIDASE2"/>
    <property type="match status" value="1"/>
</dbReference>
<dbReference type="CDD" id="cd13897">
    <property type="entry name" value="CuRO_3_LCC_plant"/>
    <property type="match status" value="1"/>
</dbReference>
<proteinExistence type="inferred from homology"/>
<sequence>MHERERAGGSVLLTWGGGHCCALAGADPAAQAKEGVEANRSICKMLSMAAGAVVFFAVALSAATSGDTAVVEHTFIVSQVRMRHLCNDTLVTVVNGQFPGPALEATEGDTVVVHLVNQSPYGITIHWHGVKQRLTCWADGAGMITQCPIQPNTTFTYRFDVSGQEGTLWWHSHVSALRATLHGIIVIRPRSGTYPFPKPDVEVPVIIGEWWQRDLIKVDKNFSIGGSFDDNPAAATINGKLGDLYNCSGVAEDNFVLDVEPGKTYLLRLVNAALFSEYYFKVAGHKLTVVGADASYLRPFTTEVVAVAAGETIDVLMVADAPPCRYYMAALANQPPVPDPQIPVFISRGVVQYNNIPSDAQNCTEKSPLMPEMPDQHDTITTFYFHGNLTGLQQPGGGHPLLPQVRGRVDERLFLTLGKGSMCTHNKTSCKRGGSNESFEVAYINNVSFHLPETTAVLEARYYGSGVAVEQLPSMPPRAFNFTDTALIPVVPGREMEALEPTRKATTTRRFAHNAPVEVVFQSTATMQSDSNPMHLHGHDFFVLAQGHGNYDAGRDVRSYNLVDPPMKNTVQVPRLGWAAIRFVADNPGAWFLHCHFEFHMAMGMAAVFEVDNGPTLETTLPPPPSDLPKCTR</sequence>
<dbReference type="Proteomes" id="UP000019116">
    <property type="component" value="Chromosome 6D"/>
</dbReference>
<dbReference type="Gramene" id="TraesCS6D03G0834400.1">
    <property type="protein sequence ID" value="TraesCS6D03G0834400.1.CDS"/>
    <property type="gene ID" value="TraesCS6D03G0834400"/>
</dbReference>
<evidence type="ECO:0000256" key="13">
    <source>
        <dbReference type="RuleBase" id="RU361119"/>
    </source>
</evidence>
<dbReference type="InterPro" id="IPR017761">
    <property type="entry name" value="Laccase"/>
</dbReference>
<protein>
    <recommendedName>
        <fullName evidence="5 13">Laccase</fullName>
        <ecNumber evidence="5 13">1.10.3.2</ecNumber>
    </recommendedName>
    <alternativeName>
        <fullName evidence="13">Benzenediol:oxygen oxidoreductase</fullName>
    </alternativeName>
    <alternativeName>
        <fullName evidence="13">Diphenol oxidase</fullName>
    </alternativeName>
    <alternativeName>
        <fullName evidence="13">Urishiol oxidase</fullName>
    </alternativeName>
</protein>
<evidence type="ECO:0000256" key="1">
    <source>
        <dbReference type="ARBA" id="ARBA00000349"/>
    </source>
</evidence>
<reference evidence="17" key="1">
    <citation type="submission" date="2018-08" db="EMBL/GenBank/DDBJ databases">
        <authorList>
            <person name="Rossello M."/>
        </authorList>
    </citation>
    <scope>NUCLEOTIDE SEQUENCE [LARGE SCALE GENOMIC DNA]</scope>
    <source>
        <strain evidence="17">cv. Chinese Spring</strain>
    </source>
</reference>
<evidence type="ECO:0000313" key="18">
    <source>
        <dbReference type="Proteomes" id="UP000019116"/>
    </source>
</evidence>
<dbReference type="Gramene" id="TraesMAC6D03G03786740.2">
    <property type="protein sequence ID" value="TraesMAC6D03G03786740.2"/>
    <property type="gene ID" value="TraesMAC6D03G03786740"/>
</dbReference>
<dbReference type="PANTHER" id="PTHR11709:SF242">
    <property type="entry name" value="LACCASE"/>
    <property type="match status" value="1"/>
</dbReference>
<dbReference type="Gramene" id="TraesLDM6D03G03792510.2">
    <property type="protein sequence ID" value="TraesLDM6D03G03792510.2"/>
    <property type="gene ID" value="TraesLDM6D03G03792510"/>
</dbReference>
<dbReference type="OrthoDB" id="2121828at2759"/>
<evidence type="ECO:0000256" key="9">
    <source>
        <dbReference type="ARBA" id="ARBA00022737"/>
    </source>
</evidence>
<name>A0A3B6QK72_WHEAT</name>
<dbReference type="InterPro" id="IPR034285">
    <property type="entry name" value="CuRO_2_LCC"/>
</dbReference>
<evidence type="ECO:0000256" key="4">
    <source>
        <dbReference type="ARBA" id="ARBA00010609"/>
    </source>
</evidence>
<dbReference type="GO" id="GO:0052716">
    <property type="term" value="F:hydroquinone:oxygen oxidoreductase activity"/>
    <property type="evidence" value="ECO:0007669"/>
    <property type="project" value="UniProtKB-EC"/>
</dbReference>
<dbReference type="GO" id="GO:0048046">
    <property type="term" value="C:apoplast"/>
    <property type="evidence" value="ECO:0007669"/>
    <property type="project" value="UniProtKB-SubCell"/>
</dbReference>
<keyword evidence="8 13" id="KW-0479">Metal-binding</keyword>
<dbReference type="Gramene" id="TraesKAR6D01G0341550.2">
    <property type="protein sequence ID" value="cds.TraesKAR6D01G0341550.2"/>
    <property type="gene ID" value="TraesKAR6D01G0341550"/>
</dbReference>
<keyword evidence="9 13" id="KW-0677">Repeat</keyword>
<dbReference type="STRING" id="4565.A0A3B6QK72"/>
<dbReference type="Pfam" id="PF07731">
    <property type="entry name" value="Cu-oxidase_2"/>
    <property type="match status" value="1"/>
</dbReference>
<keyword evidence="7 13" id="KW-0964">Secreted</keyword>
<dbReference type="SMR" id="A0A3B6QK72"/>
<reference evidence="17" key="2">
    <citation type="submission" date="2018-10" db="UniProtKB">
        <authorList>
            <consortium name="EnsemblPlants"/>
        </authorList>
    </citation>
    <scope>IDENTIFICATION</scope>
</reference>
<dbReference type="Pfam" id="PF07732">
    <property type="entry name" value="Cu-oxidase_3"/>
    <property type="match status" value="1"/>
</dbReference>
<feature type="domain" description="Plastocyanin-like" evidence="14">
    <location>
        <begin position="203"/>
        <end position="330"/>
    </location>
</feature>
<dbReference type="CDD" id="cd13849">
    <property type="entry name" value="CuRO_1_LCC_plant"/>
    <property type="match status" value="1"/>
</dbReference>
<dbReference type="EC" id="1.10.3.2" evidence="5 13"/>
<feature type="domain" description="Plastocyanin-like" evidence="16">
    <location>
        <begin position="80"/>
        <end position="191"/>
    </location>
</feature>
<keyword evidence="12 13" id="KW-0439">Lignin degradation</keyword>
<dbReference type="SUPFAM" id="SSF49503">
    <property type="entry name" value="Cupredoxins"/>
    <property type="match status" value="3"/>
</dbReference>
<evidence type="ECO:0000259" key="14">
    <source>
        <dbReference type="Pfam" id="PF00394"/>
    </source>
</evidence>
<dbReference type="Gramene" id="TraesLAC6D03G03739220.2">
    <property type="protein sequence ID" value="TraesLAC6D03G03739220.2"/>
    <property type="gene ID" value="TraesLAC6D03G03739220"/>
</dbReference>
<keyword evidence="18" id="KW-1185">Reference proteome</keyword>
<dbReference type="PANTHER" id="PTHR11709">
    <property type="entry name" value="MULTI-COPPER OXIDASE"/>
    <property type="match status" value="1"/>
</dbReference>
<dbReference type="Gramene" id="TraesJUL6D03G03821580.1">
    <property type="protein sequence ID" value="TraesJUL6D03G03821580.1"/>
    <property type="gene ID" value="TraesJUL6D03G03821580"/>
</dbReference>
<dbReference type="GO" id="GO:0046274">
    <property type="term" value="P:lignin catabolic process"/>
    <property type="evidence" value="ECO:0007669"/>
    <property type="project" value="UniProtKB-KW"/>
</dbReference>
<dbReference type="AlphaFoldDB" id="A0A3B6QK72"/>
<evidence type="ECO:0000256" key="8">
    <source>
        <dbReference type="ARBA" id="ARBA00022723"/>
    </source>
</evidence>
<dbReference type="InterPro" id="IPR034289">
    <property type="entry name" value="CuRO_3_LCC"/>
</dbReference>
<evidence type="ECO:0000256" key="6">
    <source>
        <dbReference type="ARBA" id="ARBA00022523"/>
    </source>
</evidence>